<dbReference type="InterPro" id="IPR011050">
    <property type="entry name" value="Pectin_lyase_fold/virulence"/>
</dbReference>
<comment type="caution">
    <text evidence="3">The sequence shown here is derived from an EMBL/GenBank/DDBJ whole genome shotgun (WGS) entry which is preliminary data.</text>
</comment>
<dbReference type="SMART" id="SM00912">
    <property type="entry name" value="Haemagg_act"/>
    <property type="match status" value="1"/>
</dbReference>
<protein>
    <submittedName>
        <fullName evidence="3">Filamentous hemeagglutinin family domain protein</fullName>
    </submittedName>
</protein>
<dbReference type="eggNOG" id="COG3210">
    <property type="taxonomic scope" value="Bacteria"/>
</dbReference>
<evidence type="ECO:0000313" key="3">
    <source>
        <dbReference type="EMBL" id="EEQ47765.1"/>
    </source>
</evidence>
<dbReference type="Gene3D" id="2.160.20.10">
    <property type="entry name" value="Single-stranded right-handed beta-helix, Pectin lyase-like"/>
    <property type="match status" value="1"/>
</dbReference>
<evidence type="ECO:0000313" key="4">
    <source>
        <dbReference type="Proteomes" id="UP000005309"/>
    </source>
</evidence>
<dbReference type="SUPFAM" id="SSF51126">
    <property type="entry name" value="Pectin lyase-like"/>
    <property type="match status" value="1"/>
</dbReference>
<reference evidence="3 4" key="1">
    <citation type="submission" date="2009-04" db="EMBL/GenBank/DDBJ databases">
        <authorList>
            <person name="Qin X."/>
            <person name="Bachman B."/>
            <person name="Battles P."/>
            <person name="Bell A."/>
            <person name="Bess C."/>
            <person name="Bickham C."/>
            <person name="Chaboub L."/>
            <person name="Chen D."/>
            <person name="Coyle M."/>
            <person name="Deiros D.R."/>
            <person name="Dinh H."/>
            <person name="Forbes L."/>
            <person name="Fowler G."/>
            <person name="Francisco L."/>
            <person name="Fu Q."/>
            <person name="Gubbala S."/>
            <person name="Hale W."/>
            <person name="Han Y."/>
            <person name="Hemphill L."/>
            <person name="Highlander S.K."/>
            <person name="Hirani K."/>
            <person name="Hogues M."/>
            <person name="Jackson L."/>
            <person name="Jakkamsetti A."/>
            <person name="Javaid M."/>
            <person name="Jiang H."/>
            <person name="Korchina V."/>
            <person name="Kovar C."/>
            <person name="Lara F."/>
            <person name="Lee S."/>
            <person name="Mata R."/>
            <person name="Mathew T."/>
            <person name="Moen C."/>
            <person name="Morales K."/>
            <person name="Munidasa M."/>
            <person name="Nazareth L."/>
            <person name="Ngo R."/>
            <person name="Nguyen L."/>
            <person name="Okwuonu G."/>
            <person name="Ongeri F."/>
            <person name="Patil S."/>
            <person name="Petrosino J."/>
            <person name="Pham C."/>
            <person name="Pham P."/>
            <person name="Pu L.-L."/>
            <person name="Puazo M."/>
            <person name="Raj R."/>
            <person name="Reid J."/>
            <person name="Rouhana J."/>
            <person name="Saada N."/>
            <person name="Shang Y."/>
            <person name="Simmons D."/>
            <person name="Thornton R."/>
            <person name="Warren J."/>
            <person name="Weissenberger G."/>
            <person name="Zhang J."/>
            <person name="Zhang L."/>
            <person name="Zhou C."/>
            <person name="Zhu D."/>
            <person name="Muzny D."/>
            <person name="Worley K."/>
            <person name="Gibbs R."/>
        </authorList>
    </citation>
    <scope>NUCLEOTIDE SEQUENCE [LARGE SCALE GENOMIC DNA]</scope>
    <source>
        <strain evidence="3 4">ATCC 43531</strain>
    </source>
</reference>
<accession>C4V6G7</accession>
<evidence type="ECO:0000256" key="1">
    <source>
        <dbReference type="SAM" id="MobiDB-lite"/>
    </source>
</evidence>
<dbReference type="InterPro" id="IPR012334">
    <property type="entry name" value="Pectin_lyas_fold"/>
</dbReference>
<evidence type="ECO:0000259" key="2">
    <source>
        <dbReference type="SMART" id="SM00912"/>
    </source>
</evidence>
<dbReference type="Proteomes" id="UP000005309">
    <property type="component" value="Unassembled WGS sequence"/>
</dbReference>
<keyword evidence="4" id="KW-1185">Reference proteome</keyword>
<sequence length="3786" mass="396824">MASAAPMGEHDMTAGVNVGRPNAVTTSITGTTPNNVIKWNDYSVKAGETVNYDGRNYLNIVTGGSSSAINGTINNAGGDIYLVNPNGVLMGKTASVNVGNLYVSTQETSTVGAGAFETSGTAPLSTTAVGKADVVNMGSVSANKVEVYGKNIRILDAGTVSAATRPVILHTDAANDGYAHIGYQTATPPAASAYTVNGTAATAADNYYKLVHNTTEFQNISSNLAGNYMLANDIDFTDPVTLAPKAVTPLGGNGAAPFTGKIDGNFYKVKNYTVLSAGGWTENGLFGRASGARFDNIGIKGVNIALPTSLMHYGGALVGYTTGNTVLRGVSVTDSTVTGRPGYAGGIIGGADHTTVSESYSKVTTNSGGILGGAFGNGTVFNDVYGDVTATPSANVAGLAYFIQNPSVFAPGFIVNRAYSTAAPFVSSSTAPPINDTYTINKSTGEATLYGLTTPPPAANAKTSATYTNWSINNDGAPGAKWRVYEGRTLPMLTAFMDGTATATYNYRYFKADGTPSAAAGNTVKTNGTLVGGNIVPHSGADISPEYNSYYLKIVDKNTPNAVGGVSNVTFSGNVDPAKVKGYVSGQDLNTTDGIRNKGTKAILWTDDQEGPNLRGVNVTVKPRQVRLDNGTINPNRMYNGKSDVTDAFIAALTSGSITSSGFTAEDIAAGTVSLDFTTGGFKAQMVYNPALAATGANLDKNVGTNKPVKFSGSIGFTGPDAVNYTFDNTSLSNLTGSATITKAPVYLHINKYKADDKIYNGESNVLDAAMKQTGATPNVTLDKTYTAPPSSAASPVHHDGEIMRNDNNAVDDIDLTSVTDPKYTDTSGNEQVHVGSHKLEYTNVGLTGADAGNYELFYKLPLSGTKTAVTNSKLYLDGDIVRREITRDSFKVYNRVTGLEVSAEKVYDGNVFYTPDPNTYLSVNAPASSTTGIVARDHGHITFALTGGRGRFQDGSGNDTKNVAEATKLAYNVHGVADTHTDAYGGHELSDYYVLGADGVTKHSLSSAFDATGDGKITPKVLTATVVNSNITKVYDAMREQTDGNRHIIKGNPLVTLSGFVTGESRTNTSTAMYATKNVVLDAFGSPTTQAVDYTASFVRPAGAESDNYTLDPTGTTVSNSAAIAGSYTGVITPRSLTMTFTPVTKIYDGTDTNTDKELATLNDGAGGAVVTADGITTTNFNMTGVTSRYGSGTGASFASNVNAGSRTVEYTGLAGTLSDNNYKIVDTQYGTGTITRRRIDPTGFQVRKSDGTIANATKVYDGNDRYTLPSGAYLTTPVAPSPTTGLVTRDYGKITFDLKSGSAGHFASDPDGNNLTSHVSEAQYVAYDVIARTSNGTTNPLSNYTFGSAAAEAAGTLKNLENITNANPAHVTASGTITPANLTATTHNITKVYDAMAEHTDGSRNIVKGDSVVTFTGWQTNDAGQQEKRTNTSTAAYASKNVAYDPSHNITTQTVNYTAQLSGQYADDYQIVDAANTVISSAAGTGAGTTVTLNAPLTVANAGTITPRALKIKMADVSKTYDGDTRNTSATVAEITDTVNSSVIGAILGDDNVTASRLTAQYNTQMSASPGNYHSDYGRLAGTTFTPNPNASNGVQHDVQYTNMKNAFGTEFGTPTAGNYTVDTDAYGKGTINRRDLNPDDFHVVDAFGTVANAAKEYDGTDVYNVPAGWSIVPSGGPGTGVVAGDNVTFSLTSGGAKFTTAAKNPTANAFEAAKVMYNVAASGDPIKIKNYTLGGQKLEEGRGKVYGDGTITRRTIDLALVQNTGIDKVYDGQTGLIDTASKHWNALTKTDARGNVKYAAGSKELVNDGSSFHIESNYRNSGNTANDKNVAKSAGTVIDKDIQYDIHISGGDARNYAFANGGTPIDAENGLKLSATGKITPKDLSNAFTKITKVYDGTTNVDPTAVGFTSGAVLSGDSVSLAGHAEAFQSPNVRGDGTTTVIDGAVQKNWINYSGLSLGGADADNYTISATAKGLGEITPLQLNPSTVTLLTTGPATKVYDGTRTVKWTNGSAAVNDVKNYITDAQVTVGGNTLSVLGDVSLQSAEYDTKNVAGGASVGRVTYHMRYTGTSGNFALAPGASTFDALGDGTITPKDVKAAIQGPMTKVYDGTTDVIGAARNSLGTIRTANDMVSLTGLIAGDGATNQSTASYDDKNVGAGSKSITYDVKIDPMNAGNYRLVDAMGTAITAPITTTNNTITARRVNVTFGNVSKSFDGTSTNTTIDPSVSAADAAVLNRDSAGLVNGSNKLTNLGGIVSNYGRRTGGTFTPDANAGTNKDVQYAGLAAAMGTTLGSDAANYVFDTDGYGKGSIGKAIINASDVTFTAGNASKVYDGTRAVKYNGSAASNDVKNYITTIGVMLNGNWVDLSSDVVMDLGGTRYSSPNATNGTPDTVTYKFHLNNNNITVNGTNDFTKDAQGTIDRRVLNVGLAQNSGIDKIYDGNAKLIDTASRHYDKFVDDDARGNVVYAAGTTNDNKLVRTSNGAAVNDGAKMTITANYVDNLTNRTADKNVVRDGGGNVTAKDIAYNVKIDSANGGRNYQLSDGMTTANAEDGLNMDAAGTISPRKITLGFANVSKPYDTTAVNNTKNITSVTAGNSDGRGAAALAADGITSASFNTAGVQSFYGAGNTDGTFVQNPNVVTDANGNVITNGKDVQYSNLANTLAAQPYAGNYEVADTAYGKGTIRKRTVTANDFSFSIDPATKMYDGTRDVVWTDPVTRKSYKDMAHVKKHFQTSTLDLGGGNTVPINLDDISLNSAQYNDANVALANSVDYNVTINTTNFDFSGTRNKNIHHMGDTITRRDLATLLPQHLIKEYDGTATFDQTNRDFVNAMAREHLEGIVAADRNKGIVLNVTGTYNSKNASAETKADAEARTSATAGRTVTYSLTLSGPAAATANYTIGTSPTTLAADIYKKTLSVDVARKEKDYDGTAAVNNLAAGDITFSGLVGSETLSLDSGALNKVQGQYLDSNGNADANVSRDANRNVTDKAVSYTGLDAALADLATRDTTAANYRVDGGTKNYTAAAGKGRINPLTITPGNINTIFDTAGARKIYDGTRAVKYNGKNTADALRNYLTSATVQVGSQTVNIKDDLAVDPNASHYDNKNAGTGKTVTYGLKYTGNNFNITDFTKDDVGEITPKDVRVAGLGQLIKTYDGTSYVYDAAHPETVTKRHGTQVTDGDSVVELENGGLIAGDDVQNASTAEYADKNAGTGKTVIYNPQLTGADAANYRLVDVLGNAIPAGGLTTTDNTIKKRLLNITFDRASKTYDTTSTNNTQVTARVDAAAGRTLLNDGVGVINGRITTLTTTNVDSDYGYNSTDATFRADANAGEKDVQYRNVGAALRSQLGTNAGNYDFKENYYGKGSIDKANVTAANFDLHFGLAKKEYDGTTAVDNPRGNLLPASTVTIGGVARTLPDENVASVTGTYRDKNAGNPRVDYRVKIDNRNFNLGSWDGIVDKDGAGQITKRRLIADPTNYLTKEYDGTSDIIGKARNGHGDLITAGGDNLVKFHHYKNGATNGDDGLDTVFRNDGNVSNDTTAVYDDPNVKWQGNVWNQGRGTVGDKNVNYSLAISGTGANNYEIVDANGNAVNLANPYVGKGKITPKDIVLKADPQSRWINEGLPSSYTGTPSGSNLGHDDIPAVLQGEVLPGTIDYDAPNARLRVGDYAINGTYHAPGGTDGDAVSRNYRFVQDPANATALHVGPYIPDYEYYKAMTQVSKMTPDEYAYENASLDRTNHYSRKPTAQVNSVPPSVNVMKDGKDITRSDINVLDDTVYTIVDDVFS</sequence>
<dbReference type="Pfam" id="PF18657">
    <property type="entry name" value="YDG"/>
    <property type="match status" value="3"/>
</dbReference>
<dbReference type="NCBIfam" id="TIGR01901">
    <property type="entry name" value="adhes_NPXG"/>
    <property type="match status" value="1"/>
</dbReference>
<dbReference type="HOGENOM" id="CLU_000209_0_0_9"/>
<name>C4V6G7_9FIRM</name>
<organism evidence="3 4">
    <name type="scientific">Selenomonas flueggei ATCC 43531</name>
    <dbReference type="NCBI Taxonomy" id="638302"/>
    <lineage>
        <taxon>Bacteria</taxon>
        <taxon>Bacillati</taxon>
        <taxon>Bacillota</taxon>
        <taxon>Negativicutes</taxon>
        <taxon>Selenomonadales</taxon>
        <taxon>Selenomonadaceae</taxon>
        <taxon>Selenomonas</taxon>
    </lineage>
</organism>
<feature type="region of interest" description="Disordered" evidence="1">
    <location>
        <begin position="788"/>
        <end position="810"/>
    </location>
</feature>
<dbReference type="STRING" id="638302.HMPREF0908_2067"/>
<dbReference type="EMBL" id="ACLA01000033">
    <property type="protein sequence ID" value="EEQ47765.1"/>
    <property type="molecule type" value="Genomic_DNA"/>
</dbReference>
<gene>
    <name evidence="3" type="ORF">HMPREF0908_2067</name>
</gene>
<dbReference type="InterPro" id="IPR008638">
    <property type="entry name" value="FhaB/CdiA-like_TPS"/>
</dbReference>
<dbReference type="InterPro" id="IPR041248">
    <property type="entry name" value="YDG"/>
</dbReference>
<feature type="domain" description="Filamentous haemagglutinin FhaB/tRNA nuclease CdiA-like TPS" evidence="2">
    <location>
        <begin position="2"/>
        <end position="112"/>
    </location>
</feature>
<proteinExistence type="predicted"/>